<comment type="subcellular location">
    <subcellularLocation>
        <location evidence="1">Cell membrane</location>
        <topology evidence="1">Multi-pass membrane protein</topology>
    </subcellularLocation>
</comment>
<dbReference type="RefSeq" id="WP_123184951.1">
    <property type="nucleotide sequence ID" value="NZ_CAPYQC010000008.1"/>
</dbReference>
<feature type="transmembrane region" description="Helical" evidence="6">
    <location>
        <begin position="111"/>
        <end position="134"/>
    </location>
</feature>
<comment type="caution">
    <text evidence="8">The sequence shown here is derived from an EMBL/GenBank/DDBJ whole genome shotgun (WGS) entry which is preliminary data.</text>
</comment>
<dbReference type="EMBL" id="JACHYA010000003">
    <property type="protein sequence ID" value="MBB3171269.1"/>
    <property type="molecule type" value="Genomic_DNA"/>
</dbReference>
<evidence type="ECO:0000313" key="8">
    <source>
        <dbReference type="EMBL" id="MBB3171269.1"/>
    </source>
</evidence>
<evidence type="ECO:0000256" key="6">
    <source>
        <dbReference type="SAM" id="Phobius"/>
    </source>
</evidence>
<gene>
    <name evidence="9" type="ORF">E5982_05540</name>
    <name evidence="8" type="ORF">FHR31_001087</name>
</gene>
<evidence type="ECO:0000313" key="9">
    <source>
        <dbReference type="EMBL" id="TJW10738.1"/>
    </source>
</evidence>
<dbReference type="PANTHER" id="PTHR35007">
    <property type="entry name" value="INTEGRAL MEMBRANE PROTEIN-RELATED"/>
    <property type="match status" value="1"/>
</dbReference>
<accession>A0A3N0ABX2</accession>
<dbReference type="Proteomes" id="UP000309454">
    <property type="component" value="Unassembled WGS sequence"/>
</dbReference>
<evidence type="ECO:0000256" key="5">
    <source>
        <dbReference type="ARBA" id="ARBA00023136"/>
    </source>
</evidence>
<evidence type="ECO:0000313" key="11">
    <source>
        <dbReference type="Proteomes" id="UP000530850"/>
    </source>
</evidence>
<feature type="transmembrane region" description="Helical" evidence="6">
    <location>
        <begin position="294"/>
        <end position="316"/>
    </location>
</feature>
<proteinExistence type="predicted"/>
<name>A0A3N0ABX2_9ACTN</name>
<keyword evidence="3 6" id="KW-0812">Transmembrane</keyword>
<dbReference type="OrthoDB" id="3186511at2"/>
<evidence type="ECO:0000256" key="2">
    <source>
        <dbReference type="ARBA" id="ARBA00022475"/>
    </source>
</evidence>
<sequence length="320" mass="32646">MTGGVGVIFLGVAVALAAVAGFGLAIGASALMRRRRLRQTVATSAAAQGLGLSRGASCVPGGARAAPAVALLQAMELRSRALSMGARHPLVPARLLPAAASLEKAISHAGLAGAVTVAGFWDCSLLAALAGAVAGGLAGAAFSVELALIGLVAGGFAGFRLPRAVLARAVQKRADDLERSLSEMLEVVALGLRSGLSFEGALALYTAHFECPLATGMAAAQAQWSCGLVSREEALRALAASYRSLLFGRVVETIVRSIRFGSSLADNLDDAAAEARAHYRTARQESVAKAPVKMMLPTSTLILPAMLILVLGPVLLELMG</sequence>
<reference evidence="9 10" key="1">
    <citation type="submission" date="2019-04" db="EMBL/GenBank/DDBJ databases">
        <title>Microbes associate with the intestines of laboratory mice.</title>
        <authorList>
            <person name="Navarre W."/>
            <person name="Wong E."/>
            <person name="Huang K.C."/>
            <person name="Tropini C."/>
            <person name="Ng K."/>
            <person name="Yu B."/>
        </authorList>
    </citation>
    <scope>NUCLEOTIDE SEQUENCE [LARGE SCALE GENOMIC DNA]</scope>
    <source>
        <strain evidence="9 10">NM48_B13</strain>
    </source>
</reference>
<feature type="transmembrane region" description="Helical" evidence="6">
    <location>
        <begin position="140"/>
        <end position="159"/>
    </location>
</feature>
<keyword evidence="4 6" id="KW-1133">Transmembrane helix</keyword>
<organism evidence="8 11">
    <name type="scientific">Parvibacter caecicola</name>
    <dbReference type="NCBI Taxonomy" id="747645"/>
    <lineage>
        <taxon>Bacteria</taxon>
        <taxon>Bacillati</taxon>
        <taxon>Actinomycetota</taxon>
        <taxon>Coriobacteriia</taxon>
        <taxon>Coriobacteriales</taxon>
        <taxon>Coriobacteriaceae</taxon>
        <taxon>Parvibacter</taxon>
    </lineage>
</organism>
<reference evidence="8 11" key="2">
    <citation type="submission" date="2020-08" db="EMBL/GenBank/DDBJ databases">
        <title>Sequencing the genomes of 1000 actinobacteria strains.</title>
        <authorList>
            <person name="Klenk H.-P."/>
        </authorList>
    </citation>
    <scope>NUCLEOTIDE SEQUENCE [LARGE SCALE GENOMIC DNA]</scope>
    <source>
        <strain evidence="8 11">DSM 22242</strain>
    </source>
</reference>
<dbReference type="InterPro" id="IPR018076">
    <property type="entry name" value="T2SS_GspF_dom"/>
</dbReference>
<dbReference type="GO" id="GO:0005886">
    <property type="term" value="C:plasma membrane"/>
    <property type="evidence" value="ECO:0007669"/>
    <property type="project" value="UniProtKB-SubCell"/>
</dbReference>
<dbReference type="AlphaFoldDB" id="A0A3N0ABX2"/>
<dbReference type="GeneID" id="93356257"/>
<feature type="transmembrane region" description="Helical" evidence="6">
    <location>
        <begin position="6"/>
        <end position="31"/>
    </location>
</feature>
<evidence type="ECO:0000256" key="4">
    <source>
        <dbReference type="ARBA" id="ARBA00022989"/>
    </source>
</evidence>
<feature type="domain" description="Type II secretion system protein GspF" evidence="7">
    <location>
        <begin position="185"/>
        <end position="311"/>
    </location>
</feature>
<keyword evidence="2" id="KW-1003">Cell membrane</keyword>
<keyword evidence="5 6" id="KW-0472">Membrane</keyword>
<protein>
    <submittedName>
        <fullName evidence="8">Tight adherence protein C</fullName>
    </submittedName>
    <submittedName>
        <fullName evidence="9">Type II secretion system F family protein</fullName>
    </submittedName>
</protein>
<dbReference type="PANTHER" id="PTHR35007:SF2">
    <property type="entry name" value="PILUS ASSEMBLE PROTEIN"/>
    <property type="match status" value="1"/>
</dbReference>
<evidence type="ECO:0000313" key="10">
    <source>
        <dbReference type="Proteomes" id="UP000309454"/>
    </source>
</evidence>
<dbReference type="EMBL" id="SSTM01000003">
    <property type="protein sequence ID" value="TJW10738.1"/>
    <property type="molecule type" value="Genomic_DNA"/>
</dbReference>
<evidence type="ECO:0000259" key="7">
    <source>
        <dbReference type="Pfam" id="PF00482"/>
    </source>
</evidence>
<evidence type="ECO:0000256" key="3">
    <source>
        <dbReference type="ARBA" id="ARBA00022692"/>
    </source>
</evidence>
<keyword evidence="10" id="KW-1185">Reference proteome</keyword>
<dbReference type="Proteomes" id="UP000530850">
    <property type="component" value="Unassembled WGS sequence"/>
</dbReference>
<dbReference type="Pfam" id="PF00482">
    <property type="entry name" value="T2SSF"/>
    <property type="match status" value="1"/>
</dbReference>
<evidence type="ECO:0000256" key="1">
    <source>
        <dbReference type="ARBA" id="ARBA00004651"/>
    </source>
</evidence>